<dbReference type="RefSeq" id="WP_048549836.1">
    <property type="nucleotide sequence ID" value="NZ_HF570958.1"/>
</dbReference>
<comment type="caution">
    <text evidence="3">The sequence shown here is derived from an EMBL/GenBank/DDBJ whole genome shotgun (WGS) entry which is preliminary data.</text>
</comment>
<evidence type="ECO:0000313" key="4">
    <source>
        <dbReference type="Proteomes" id="UP000035721"/>
    </source>
</evidence>
<dbReference type="Pfam" id="PF07859">
    <property type="entry name" value="Abhydrolase_3"/>
    <property type="match status" value="1"/>
</dbReference>
<gene>
    <name evidence="3" type="ORF">BN12_80031</name>
</gene>
<evidence type="ECO:0000259" key="2">
    <source>
        <dbReference type="Pfam" id="PF07859"/>
    </source>
</evidence>
<name>A0A077M893_9MICO</name>
<keyword evidence="4" id="KW-1185">Reference proteome</keyword>
<proteinExistence type="predicted"/>
<feature type="domain" description="Alpha/beta hydrolase fold-3" evidence="2">
    <location>
        <begin position="71"/>
        <end position="278"/>
    </location>
</feature>
<dbReference type="Gene3D" id="3.40.50.1820">
    <property type="entry name" value="alpha/beta hydrolase"/>
    <property type="match status" value="1"/>
</dbReference>
<keyword evidence="1" id="KW-0378">Hydrolase</keyword>
<dbReference type="AlphaFoldDB" id="A0A077M893"/>
<dbReference type="SUPFAM" id="SSF53474">
    <property type="entry name" value="alpha/beta-Hydrolases"/>
    <property type="match status" value="1"/>
</dbReference>
<protein>
    <submittedName>
        <fullName evidence="3">Esterase/lipase/thioesterase</fullName>
    </submittedName>
</protein>
<dbReference type="Proteomes" id="UP000035721">
    <property type="component" value="Unassembled WGS sequence"/>
</dbReference>
<dbReference type="PANTHER" id="PTHR48081">
    <property type="entry name" value="AB HYDROLASE SUPERFAMILY PROTEIN C4A8.06C"/>
    <property type="match status" value="1"/>
</dbReference>
<dbReference type="EMBL" id="CAJB01000414">
    <property type="protein sequence ID" value="CCH80240.1"/>
    <property type="molecule type" value="Genomic_DNA"/>
</dbReference>
<dbReference type="InterPro" id="IPR029058">
    <property type="entry name" value="AB_hydrolase_fold"/>
</dbReference>
<dbReference type="GO" id="GO:0016787">
    <property type="term" value="F:hydrolase activity"/>
    <property type="evidence" value="ECO:0007669"/>
    <property type="project" value="UniProtKB-KW"/>
</dbReference>
<dbReference type="InterPro" id="IPR013094">
    <property type="entry name" value="AB_hydrolase_3"/>
</dbReference>
<reference evidence="3 4" key="1">
    <citation type="journal article" date="2013" name="ISME J.">
        <title>A metabolic model for members of the genus Tetrasphaera involved in enhanced biological phosphorus removal.</title>
        <authorList>
            <person name="Kristiansen R."/>
            <person name="Nguyen H.T.T."/>
            <person name="Saunders A.M."/>
            <person name="Nielsen J.L."/>
            <person name="Wimmer R."/>
            <person name="Le V.Q."/>
            <person name="McIlroy S.J."/>
            <person name="Petrovski S."/>
            <person name="Seviour R.J."/>
            <person name="Calteau A."/>
            <person name="Nielsen K.L."/>
            <person name="Nielsen P.H."/>
        </authorList>
    </citation>
    <scope>NUCLEOTIDE SEQUENCE [LARGE SCALE GENOMIC DNA]</scope>
    <source>
        <strain evidence="3 4">T1-X7</strain>
    </source>
</reference>
<organism evidence="3 4">
    <name type="scientific">Nostocoides japonicum T1-X7</name>
    <dbReference type="NCBI Taxonomy" id="1194083"/>
    <lineage>
        <taxon>Bacteria</taxon>
        <taxon>Bacillati</taxon>
        <taxon>Actinomycetota</taxon>
        <taxon>Actinomycetes</taxon>
        <taxon>Micrococcales</taxon>
        <taxon>Intrasporangiaceae</taxon>
        <taxon>Nostocoides</taxon>
    </lineage>
</organism>
<sequence length="303" mass="33556">MLSDESRRLLESVPPRPSRRAVGVEASRLALRSQIPFFGTATEPVAVEDTTVRDVPVRRYRATMSTDSPCLVYAHGGGWALGDLDTHDAWCRRLAARAECHVVAVDYRQPPDHPYPAALDDVGDVVTELLTRPERYAIDGDRVAVGGDSAGGNLTAAVCQRLGSEGLRIRHQLLVLPVVDNDVERYASYDEYRAGPGLTREDMEWYFEQYLGDRWWAVTDPGAVPMRAESLASLPPTTILTAECDPVRDEAEAYGERLTAAGVPTRVRRSPGAFHPFFLYHDQLAEAREALRFCAEELRAAFG</sequence>
<dbReference type="STRING" id="1194083.BN12_80031"/>
<accession>A0A077M893</accession>
<evidence type="ECO:0000313" key="3">
    <source>
        <dbReference type="EMBL" id="CCH80240.1"/>
    </source>
</evidence>
<dbReference type="InterPro" id="IPR050300">
    <property type="entry name" value="GDXG_lipolytic_enzyme"/>
</dbReference>
<evidence type="ECO:0000256" key="1">
    <source>
        <dbReference type="ARBA" id="ARBA00022801"/>
    </source>
</evidence>
<dbReference type="PANTHER" id="PTHR48081:SF8">
    <property type="entry name" value="ALPHA_BETA HYDROLASE FOLD-3 DOMAIN-CONTAINING PROTEIN-RELATED"/>
    <property type="match status" value="1"/>
</dbReference>